<name>A0A521FQS8_9RHOB</name>
<keyword evidence="1" id="KW-0597">Phosphoprotein</keyword>
<dbReference type="InterPro" id="IPR011006">
    <property type="entry name" value="CheY-like_superfamily"/>
</dbReference>
<dbReference type="OrthoDB" id="7060229at2"/>
<proteinExistence type="predicted"/>
<dbReference type="RefSeq" id="WP_142664949.1">
    <property type="nucleotide sequence ID" value="NZ_FXTK01000035.1"/>
</dbReference>
<dbReference type="Gene3D" id="3.40.50.2300">
    <property type="match status" value="1"/>
</dbReference>
<dbReference type="InterPro" id="IPR001789">
    <property type="entry name" value="Sig_transdc_resp-reg_receiver"/>
</dbReference>
<evidence type="ECO:0000313" key="4">
    <source>
        <dbReference type="Proteomes" id="UP000319014"/>
    </source>
</evidence>
<dbReference type="SMART" id="SM00448">
    <property type="entry name" value="REC"/>
    <property type="match status" value="1"/>
</dbReference>
<protein>
    <submittedName>
        <fullName evidence="3">CheY chemotaxis protein or a CheY-like REC (Receiver) domain</fullName>
    </submittedName>
</protein>
<accession>A0A521FQS8</accession>
<sequence>MKRCAGPLKFLVVEDEPLISMDIEMMIADAGHQVIGTAATLDEVQAMSQEQELNVALVDLHLARGSSGFDVSDHIQMRWPGAIIVFVTANPSEIPEDFGGAHGVIAKPFSSAGFVSAMQYLKEGICDPPPVSPQPGSFVASKAFAASWGAN</sequence>
<dbReference type="SUPFAM" id="SSF52172">
    <property type="entry name" value="CheY-like"/>
    <property type="match status" value="1"/>
</dbReference>
<organism evidence="3 4">
    <name type="scientific">Paracoccus laeviglucosivorans</name>
    <dbReference type="NCBI Taxonomy" id="1197861"/>
    <lineage>
        <taxon>Bacteria</taxon>
        <taxon>Pseudomonadati</taxon>
        <taxon>Pseudomonadota</taxon>
        <taxon>Alphaproteobacteria</taxon>
        <taxon>Rhodobacterales</taxon>
        <taxon>Paracoccaceae</taxon>
        <taxon>Paracoccus</taxon>
    </lineage>
</organism>
<evidence type="ECO:0000256" key="1">
    <source>
        <dbReference type="PROSITE-ProRule" id="PRU00169"/>
    </source>
</evidence>
<dbReference type="Pfam" id="PF00072">
    <property type="entry name" value="Response_reg"/>
    <property type="match status" value="1"/>
</dbReference>
<evidence type="ECO:0000313" key="3">
    <source>
        <dbReference type="EMBL" id="SMO98548.1"/>
    </source>
</evidence>
<dbReference type="AlphaFoldDB" id="A0A521FQS8"/>
<reference evidence="3 4" key="1">
    <citation type="submission" date="2017-05" db="EMBL/GenBank/DDBJ databases">
        <authorList>
            <person name="Varghese N."/>
            <person name="Submissions S."/>
        </authorList>
    </citation>
    <scope>NUCLEOTIDE SEQUENCE [LARGE SCALE GENOMIC DNA]</scope>
    <source>
        <strain evidence="3 4">DSM 100094</strain>
    </source>
</reference>
<dbReference type="Proteomes" id="UP000319014">
    <property type="component" value="Unassembled WGS sequence"/>
</dbReference>
<gene>
    <name evidence="3" type="ORF">SAMN06265221_1352</name>
</gene>
<dbReference type="PROSITE" id="PS50110">
    <property type="entry name" value="RESPONSE_REGULATORY"/>
    <property type="match status" value="1"/>
</dbReference>
<dbReference type="GO" id="GO:0000160">
    <property type="term" value="P:phosphorelay signal transduction system"/>
    <property type="evidence" value="ECO:0007669"/>
    <property type="project" value="InterPro"/>
</dbReference>
<feature type="domain" description="Response regulatory" evidence="2">
    <location>
        <begin position="9"/>
        <end position="122"/>
    </location>
</feature>
<dbReference type="EMBL" id="FXTK01000035">
    <property type="protein sequence ID" value="SMO98548.1"/>
    <property type="molecule type" value="Genomic_DNA"/>
</dbReference>
<keyword evidence="4" id="KW-1185">Reference proteome</keyword>
<feature type="modified residue" description="4-aspartylphosphate" evidence="1">
    <location>
        <position position="59"/>
    </location>
</feature>
<evidence type="ECO:0000259" key="2">
    <source>
        <dbReference type="PROSITE" id="PS50110"/>
    </source>
</evidence>